<keyword evidence="5" id="KW-0503">Monooxygenase</keyword>
<evidence type="ECO:0008006" key="9">
    <source>
        <dbReference type="Google" id="ProtNLM"/>
    </source>
</evidence>
<feature type="transmembrane region" description="Helical" evidence="6">
    <location>
        <begin position="20"/>
        <end position="37"/>
    </location>
</feature>
<evidence type="ECO:0000256" key="5">
    <source>
        <dbReference type="RuleBase" id="RU000461"/>
    </source>
</evidence>
<comment type="similarity">
    <text evidence="1 5">Belongs to the cytochrome P450 family.</text>
</comment>
<evidence type="ECO:0000256" key="2">
    <source>
        <dbReference type="ARBA" id="ARBA00022723"/>
    </source>
</evidence>
<dbReference type="InterPro" id="IPR001128">
    <property type="entry name" value="Cyt_P450"/>
</dbReference>
<dbReference type="PANTHER" id="PTHR47944:SF16">
    <property type="entry name" value="CYTOCHROME P450 FAMILY 1 SUBFAMILY A POLYPEPTIDE 1"/>
    <property type="match status" value="1"/>
</dbReference>
<dbReference type="PRINTS" id="PR00385">
    <property type="entry name" value="P450"/>
</dbReference>
<dbReference type="PANTHER" id="PTHR47944">
    <property type="entry name" value="CYTOCHROME P450 98A9"/>
    <property type="match status" value="1"/>
</dbReference>
<name>A0ABP0VI69_9BRYO</name>
<protein>
    <recommendedName>
        <fullName evidence="9">Cytochrome P450</fullName>
    </recommendedName>
</protein>
<dbReference type="Pfam" id="PF00067">
    <property type="entry name" value="p450"/>
    <property type="match status" value="1"/>
</dbReference>
<dbReference type="PROSITE" id="PS00086">
    <property type="entry name" value="CYTOCHROME_P450"/>
    <property type="match status" value="1"/>
</dbReference>
<proteinExistence type="inferred from homology"/>
<dbReference type="Proteomes" id="UP001497444">
    <property type="component" value="Unassembled WGS sequence"/>
</dbReference>
<sequence length="525" mass="59788">MGVMSMFHLLQLEGRFQDNLALLITILLLSTLLVVVLQRFGFRKSQKLPPGPWPWPVVGNLFMLGKSPHTAFARFAEQYGPLVYLRLGSAHAVVASSPALAKEFLKTQDHVFPVRPPSLAFTILTGNSGMGVSSGSTLRFLRRICMNELFTAKRLELFQPMRTAEIHAMIKDIYVEAQDDKVIDLNFKLASLSTNNITQMLFRKRCCGVGTNQRETRWFKETADEVFHWYGVFIIADYIPYLKWVTKLQGIDASLQALYTKLSTFIQQIIDEHRRNPNVVDNDTIKDFVDVLLTMPQEDGTGHLSDVTIKAIIIDMLTAGLDTSYVTLEWVMAELLRHPDIMKRAQKELDTIVGTNRLVTESDLQHLPYLQAILKETFRIHPPAPLMAPHRSIQPCQVEGYNLPTNTQLFVNLWAIGRDPNIWERPLEFDPDRFMQHPEIDVHGFNFELLPFGTGRRACPGRPLGILFAQIGLANLLQSFDWTLPPNLQEEPMKLDMSETFGLTVKKTQGLCAKAQPRLHPHFYH</sequence>
<accession>A0ABP0VI69</accession>
<evidence type="ECO:0000256" key="3">
    <source>
        <dbReference type="ARBA" id="ARBA00023002"/>
    </source>
</evidence>
<reference evidence="7" key="1">
    <citation type="submission" date="2024-02" db="EMBL/GenBank/DDBJ databases">
        <authorList>
            <consortium name="ELIXIR-Norway"/>
            <consortium name="Elixir Norway"/>
        </authorList>
    </citation>
    <scope>NUCLEOTIDE SEQUENCE</scope>
</reference>
<gene>
    <name evidence="7" type="ORF">CSSPJE1EN1_LOCUS29497</name>
</gene>
<evidence type="ECO:0000313" key="7">
    <source>
        <dbReference type="EMBL" id="CAK9254119.1"/>
    </source>
</evidence>
<dbReference type="EMBL" id="CAXAQS010000984">
    <property type="protein sequence ID" value="CAK9254119.1"/>
    <property type="molecule type" value="Genomic_DNA"/>
</dbReference>
<dbReference type="CDD" id="cd20618">
    <property type="entry name" value="CYP71_clan"/>
    <property type="match status" value="1"/>
</dbReference>
<organism evidence="7 8">
    <name type="scientific">Sphagnum jensenii</name>
    <dbReference type="NCBI Taxonomy" id="128206"/>
    <lineage>
        <taxon>Eukaryota</taxon>
        <taxon>Viridiplantae</taxon>
        <taxon>Streptophyta</taxon>
        <taxon>Embryophyta</taxon>
        <taxon>Bryophyta</taxon>
        <taxon>Sphagnophytina</taxon>
        <taxon>Sphagnopsida</taxon>
        <taxon>Sphagnales</taxon>
        <taxon>Sphagnaceae</taxon>
        <taxon>Sphagnum</taxon>
    </lineage>
</organism>
<dbReference type="Gene3D" id="1.10.630.10">
    <property type="entry name" value="Cytochrome P450"/>
    <property type="match status" value="1"/>
</dbReference>
<evidence type="ECO:0000313" key="8">
    <source>
        <dbReference type="Proteomes" id="UP001497444"/>
    </source>
</evidence>
<keyword evidence="6" id="KW-0812">Transmembrane</keyword>
<keyword evidence="4 5" id="KW-0408">Iron</keyword>
<keyword evidence="5" id="KW-0349">Heme</keyword>
<keyword evidence="2 5" id="KW-0479">Metal-binding</keyword>
<keyword evidence="6" id="KW-0472">Membrane</keyword>
<evidence type="ECO:0000256" key="6">
    <source>
        <dbReference type="SAM" id="Phobius"/>
    </source>
</evidence>
<evidence type="ECO:0000256" key="1">
    <source>
        <dbReference type="ARBA" id="ARBA00010617"/>
    </source>
</evidence>
<dbReference type="InterPro" id="IPR017972">
    <property type="entry name" value="Cyt_P450_CS"/>
</dbReference>
<keyword evidence="6" id="KW-1133">Transmembrane helix</keyword>
<keyword evidence="8" id="KW-1185">Reference proteome</keyword>
<evidence type="ECO:0000256" key="4">
    <source>
        <dbReference type="ARBA" id="ARBA00023004"/>
    </source>
</evidence>
<keyword evidence="3 5" id="KW-0560">Oxidoreductase</keyword>
<comment type="caution">
    <text evidence="7">The sequence shown here is derived from an EMBL/GenBank/DDBJ whole genome shotgun (WGS) entry which is preliminary data.</text>
</comment>
<dbReference type="SUPFAM" id="SSF48264">
    <property type="entry name" value="Cytochrome P450"/>
    <property type="match status" value="1"/>
</dbReference>
<dbReference type="InterPro" id="IPR002401">
    <property type="entry name" value="Cyt_P450_E_grp-I"/>
</dbReference>
<dbReference type="InterPro" id="IPR036396">
    <property type="entry name" value="Cyt_P450_sf"/>
</dbReference>
<dbReference type="PRINTS" id="PR00463">
    <property type="entry name" value="EP450I"/>
</dbReference>